<evidence type="ECO:0000256" key="1">
    <source>
        <dbReference type="ARBA" id="ARBA00004651"/>
    </source>
</evidence>
<protein>
    <recommendedName>
        <fullName evidence="9">Apolipoprotein N-acyltransferase</fullName>
        <shortName evidence="9">ALP N-acyltransferase</shortName>
        <ecNumber evidence="9">2.3.1.269</ecNumber>
    </recommendedName>
</protein>
<dbReference type="HAMAP" id="MF_01148">
    <property type="entry name" value="Lnt"/>
    <property type="match status" value="1"/>
</dbReference>
<evidence type="ECO:0000313" key="12">
    <source>
        <dbReference type="Proteomes" id="UP000830055"/>
    </source>
</evidence>
<keyword evidence="3 9" id="KW-1003">Cell membrane</keyword>
<accession>A0ABN6M6K2</accession>
<evidence type="ECO:0000256" key="8">
    <source>
        <dbReference type="ARBA" id="ARBA00023315"/>
    </source>
</evidence>
<dbReference type="Proteomes" id="UP000830055">
    <property type="component" value="Chromosome"/>
</dbReference>
<feature type="transmembrane region" description="Helical" evidence="9">
    <location>
        <begin position="80"/>
        <end position="105"/>
    </location>
</feature>
<comment type="catalytic activity">
    <reaction evidence="9">
        <text>N-terminal S-1,2-diacyl-sn-glyceryl-L-cysteinyl-[lipoprotein] + a glycerophospholipid = N-acyl-S-1,2-diacyl-sn-glyceryl-L-cysteinyl-[lipoprotein] + a 2-acyl-sn-glycero-3-phospholipid + H(+)</text>
        <dbReference type="Rhea" id="RHEA:48228"/>
        <dbReference type="Rhea" id="RHEA-COMP:14681"/>
        <dbReference type="Rhea" id="RHEA-COMP:14684"/>
        <dbReference type="ChEBI" id="CHEBI:15378"/>
        <dbReference type="ChEBI" id="CHEBI:136912"/>
        <dbReference type="ChEBI" id="CHEBI:140656"/>
        <dbReference type="ChEBI" id="CHEBI:140657"/>
        <dbReference type="ChEBI" id="CHEBI:140660"/>
        <dbReference type="EC" id="2.3.1.269"/>
    </reaction>
</comment>
<evidence type="ECO:0000256" key="9">
    <source>
        <dbReference type="HAMAP-Rule" id="MF_01148"/>
    </source>
</evidence>
<dbReference type="InterPro" id="IPR003010">
    <property type="entry name" value="C-N_Hydrolase"/>
</dbReference>
<keyword evidence="4 9" id="KW-0808">Transferase</keyword>
<dbReference type="PANTHER" id="PTHR38686:SF1">
    <property type="entry name" value="APOLIPOPROTEIN N-ACYLTRANSFERASE"/>
    <property type="match status" value="1"/>
</dbReference>
<keyword evidence="8 9" id="KW-0012">Acyltransferase</keyword>
<dbReference type="EC" id="2.3.1.269" evidence="9"/>
<keyword evidence="7 9" id="KW-0472">Membrane</keyword>
<feature type="transmembrane region" description="Helical" evidence="9">
    <location>
        <begin position="166"/>
        <end position="185"/>
    </location>
</feature>
<comment type="pathway">
    <text evidence="9">Protein modification; lipoprotein biosynthesis (N-acyl transfer).</text>
</comment>
<evidence type="ECO:0000256" key="2">
    <source>
        <dbReference type="ARBA" id="ARBA00010065"/>
    </source>
</evidence>
<evidence type="ECO:0000256" key="6">
    <source>
        <dbReference type="ARBA" id="ARBA00022989"/>
    </source>
</evidence>
<dbReference type="EMBL" id="AP025516">
    <property type="protein sequence ID" value="BDD88518.1"/>
    <property type="molecule type" value="Genomic_DNA"/>
</dbReference>
<dbReference type="NCBIfam" id="TIGR00546">
    <property type="entry name" value="lnt"/>
    <property type="match status" value="1"/>
</dbReference>
<dbReference type="PANTHER" id="PTHR38686">
    <property type="entry name" value="APOLIPOPROTEIN N-ACYLTRANSFERASE"/>
    <property type="match status" value="1"/>
</dbReference>
<evidence type="ECO:0000256" key="5">
    <source>
        <dbReference type="ARBA" id="ARBA00022692"/>
    </source>
</evidence>
<dbReference type="PROSITE" id="PS50263">
    <property type="entry name" value="CN_HYDROLASE"/>
    <property type="match status" value="1"/>
</dbReference>
<proteinExistence type="inferred from homology"/>
<sequence length="514" mass="56853">MIGRWGWLLTPVLAWLALPGRFSWWPLLLVCLVPLLACLADARLPLRRVFWFALLTGVLFHLLQIYWIVPVLTTYGGLPWFLAVPALLLLAAYLAVYLALFALGFSILARRGGPLTGIFGGAALWVGLDWVRSWLFSGFPWMDVGYGVWHLPFLLQAADLFGHAGYTFLVVAINALVSMLVFRQFPGRQTAFAAAAVAAVVLVLGGYSVNRWHHYRQVVGAAEAPVIGLVQGNVEQGRKWSPVEREKTVRNYLALSGELVDNHRPELIVWPETALPFYPHASELMGPVLSFVGSSRQPLLTGAPWYEVREEEGNRLVFYYNGALLLNGYGQEQGLYFKSHLVPFGEYVPLQRLLPFLAPLVEAAGNFTPGSIERPLTTGRIEAGVLICFESIFGKLGRDWVKRGANLLVNVTNDAWYGRSSAPHQSWAMSVFRAVETRRSLVRAANTGISGIVDPLGRVVLQSGLFVPFAAAAPVHLLDQVTFFVRVGFLFAPLCGLAALLILVVLVKRPQRRV</sequence>
<dbReference type="InterPro" id="IPR004563">
    <property type="entry name" value="Apolipo_AcylTrfase"/>
</dbReference>
<dbReference type="Pfam" id="PF20154">
    <property type="entry name" value="LNT_N"/>
    <property type="match status" value="1"/>
</dbReference>
<dbReference type="Gene3D" id="3.60.110.10">
    <property type="entry name" value="Carbon-nitrogen hydrolase"/>
    <property type="match status" value="1"/>
</dbReference>
<comment type="subcellular location">
    <subcellularLocation>
        <location evidence="1 9">Cell membrane</location>
        <topology evidence="1 9">Multi-pass membrane protein</topology>
    </subcellularLocation>
</comment>
<dbReference type="SUPFAM" id="SSF56317">
    <property type="entry name" value="Carbon-nitrogen hydrolase"/>
    <property type="match status" value="1"/>
</dbReference>
<dbReference type="InterPro" id="IPR036526">
    <property type="entry name" value="C-N_Hydrolase_sf"/>
</dbReference>
<evidence type="ECO:0000256" key="4">
    <source>
        <dbReference type="ARBA" id="ARBA00022679"/>
    </source>
</evidence>
<keyword evidence="6 9" id="KW-1133">Transmembrane helix</keyword>
<dbReference type="CDD" id="cd07571">
    <property type="entry name" value="ALP_N-acyl_transferase"/>
    <property type="match status" value="1"/>
</dbReference>
<comment type="function">
    <text evidence="9">Catalyzes the phospholipid dependent N-acylation of the N-terminal cysteine of apolipoprotein, the last step in lipoprotein maturation.</text>
</comment>
<keyword evidence="5 9" id="KW-0812">Transmembrane</keyword>
<gene>
    <name evidence="11" type="primary">cutE</name>
    <name evidence="9" type="synonym">lnt</name>
    <name evidence="11" type="ORF">DPPLL_28830</name>
</gene>
<feature type="domain" description="CN hydrolase" evidence="10">
    <location>
        <begin position="230"/>
        <end position="477"/>
    </location>
</feature>
<comment type="similarity">
    <text evidence="2 9">Belongs to the CN hydrolase family. Apolipoprotein N-acyltransferase subfamily.</text>
</comment>
<evidence type="ECO:0000256" key="3">
    <source>
        <dbReference type="ARBA" id="ARBA00022475"/>
    </source>
</evidence>
<name>A0ABN6M6K2_9BACT</name>
<organism evidence="11 12">
    <name type="scientific">Desulfofustis limnaeus</name>
    <dbReference type="NCBI Taxonomy" id="2740163"/>
    <lineage>
        <taxon>Bacteria</taxon>
        <taxon>Pseudomonadati</taxon>
        <taxon>Thermodesulfobacteriota</taxon>
        <taxon>Desulfobulbia</taxon>
        <taxon>Desulfobulbales</taxon>
        <taxon>Desulfocapsaceae</taxon>
        <taxon>Desulfofustis</taxon>
    </lineage>
</organism>
<dbReference type="Pfam" id="PF00795">
    <property type="entry name" value="CN_hydrolase"/>
    <property type="match status" value="1"/>
</dbReference>
<evidence type="ECO:0000313" key="11">
    <source>
        <dbReference type="EMBL" id="BDD88518.1"/>
    </source>
</evidence>
<reference evidence="11 12" key="1">
    <citation type="submission" date="2022-01" db="EMBL/GenBank/DDBJ databases">
        <title>Desulfofustis limnae sp. nov., a novel mesophilic sulfate-reducing bacterium isolated from marsh soil.</title>
        <authorList>
            <person name="Watanabe M."/>
            <person name="Takahashi A."/>
            <person name="Kojima H."/>
            <person name="Fukui M."/>
        </authorList>
    </citation>
    <scope>NUCLEOTIDE SEQUENCE [LARGE SCALE GENOMIC DNA]</scope>
    <source>
        <strain evidence="11 12">PPLL</strain>
    </source>
</reference>
<dbReference type="InterPro" id="IPR045378">
    <property type="entry name" value="LNT_N"/>
</dbReference>
<feature type="transmembrane region" description="Helical" evidence="9">
    <location>
        <begin position="112"/>
        <end position="128"/>
    </location>
</feature>
<evidence type="ECO:0000259" key="10">
    <source>
        <dbReference type="PROSITE" id="PS50263"/>
    </source>
</evidence>
<keyword evidence="12" id="KW-1185">Reference proteome</keyword>
<feature type="transmembrane region" description="Helical" evidence="9">
    <location>
        <begin position="191"/>
        <end position="209"/>
    </location>
</feature>
<feature type="transmembrane region" description="Helical" evidence="9">
    <location>
        <begin position="483"/>
        <end position="507"/>
    </location>
</feature>
<feature type="transmembrane region" description="Helical" evidence="9">
    <location>
        <begin position="22"/>
        <end position="42"/>
    </location>
</feature>
<feature type="transmembrane region" description="Helical" evidence="9">
    <location>
        <begin position="49"/>
        <end position="68"/>
    </location>
</feature>
<evidence type="ECO:0000256" key="7">
    <source>
        <dbReference type="ARBA" id="ARBA00023136"/>
    </source>
</evidence>